<keyword evidence="8" id="KW-1185">Reference proteome</keyword>
<dbReference type="EMBL" id="CP109114">
    <property type="protein sequence ID" value="WSC15373.1"/>
    <property type="molecule type" value="Genomic_DNA"/>
</dbReference>
<sequence>MADQPEPEVVGSQGYVPSPCTLDPEQVVEYPDPGLLPEDLRERTDAWEGDEDDLDKDAVLYQSDLSTVPGWKAGGFAIAAVNIPTLVDLGYENADDGFRHPVKKPAGGKLTEAQQTYNKVIRGIHGVCERANSLPKTTFTALRRVSLDSSRITKIAAAALVLLQLEYERTI</sequence>
<comment type="cofactor">
    <cofactor evidence="1">
        <name>a divalent metal cation</name>
        <dbReference type="ChEBI" id="CHEBI:60240"/>
    </cofactor>
</comment>
<evidence type="ECO:0000256" key="3">
    <source>
        <dbReference type="SAM" id="MobiDB-lite"/>
    </source>
</evidence>
<evidence type="ECO:0000256" key="1">
    <source>
        <dbReference type="ARBA" id="ARBA00001968"/>
    </source>
</evidence>
<feature type="domain" description="DDE Tnp4" evidence="4">
    <location>
        <begin position="84"/>
        <end position="163"/>
    </location>
</feature>
<proteinExistence type="predicted"/>
<dbReference type="Proteomes" id="UP000318186">
    <property type="component" value="Unassembled WGS sequence"/>
</dbReference>
<gene>
    <name evidence="5" type="ORF">FHX80_112039</name>
    <name evidence="6" type="ORF">OIE64_22745</name>
</gene>
<keyword evidence="5" id="KW-0255">Endonuclease</keyword>
<organism evidence="5 7">
    <name type="scientific">Streptomyces brevispora</name>
    <dbReference type="NCBI Taxonomy" id="887462"/>
    <lineage>
        <taxon>Bacteria</taxon>
        <taxon>Bacillati</taxon>
        <taxon>Actinomycetota</taxon>
        <taxon>Actinomycetes</taxon>
        <taxon>Kitasatosporales</taxon>
        <taxon>Streptomycetaceae</taxon>
        <taxon>Streptomyces</taxon>
    </lineage>
</organism>
<dbReference type="Proteomes" id="UP001330827">
    <property type="component" value="Chromosome"/>
</dbReference>
<evidence type="ECO:0000313" key="8">
    <source>
        <dbReference type="Proteomes" id="UP001330827"/>
    </source>
</evidence>
<dbReference type="EMBL" id="VIWW01000001">
    <property type="protein sequence ID" value="TWG03605.1"/>
    <property type="molecule type" value="Genomic_DNA"/>
</dbReference>
<evidence type="ECO:0000313" key="5">
    <source>
        <dbReference type="EMBL" id="TWG03605.1"/>
    </source>
</evidence>
<evidence type="ECO:0000313" key="7">
    <source>
        <dbReference type="Proteomes" id="UP000318186"/>
    </source>
</evidence>
<keyword evidence="5" id="KW-0378">Hydrolase</keyword>
<dbReference type="InterPro" id="IPR027806">
    <property type="entry name" value="HARBI1_dom"/>
</dbReference>
<evidence type="ECO:0000259" key="4">
    <source>
        <dbReference type="Pfam" id="PF13359"/>
    </source>
</evidence>
<feature type="region of interest" description="Disordered" evidence="3">
    <location>
        <begin position="1"/>
        <end position="21"/>
    </location>
</feature>
<dbReference type="GO" id="GO:0046872">
    <property type="term" value="F:metal ion binding"/>
    <property type="evidence" value="ECO:0007669"/>
    <property type="project" value="UniProtKB-KW"/>
</dbReference>
<protein>
    <submittedName>
        <fullName evidence="5">DDE superfamily endonuclease</fullName>
    </submittedName>
    <submittedName>
        <fullName evidence="6">Transposase family protein</fullName>
    </submittedName>
</protein>
<evidence type="ECO:0000256" key="2">
    <source>
        <dbReference type="ARBA" id="ARBA00022723"/>
    </source>
</evidence>
<reference evidence="5 7" key="1">
    <citation type="submission" date="2019-06" db="EMBL/GenBank/DDBJ databases">
        <title>Sequencing the genomes of 1000 actinobacteria strains.</title>
        <authorList>
            <person name="Klenk H.-P."/>
        </authorList>
    </citation>
    <scope>NUCLEOTIDE SEQUENCE [LARGE SCALE GENOMIC DNA]</scope>
    <source>
        <strain evidence="5 7">DSM 42059</strain>
    </source>
</reference>
<reference evidence="6 8" key="2">
    <citation type="submission" date="2022-10" db="EMBL/GenBank/DDBJ databases">
        <title>The complete genomes of actinobacterial strains from the NBC collection.</title>
        <authorList>
            <person name="Joergensen T.S."/>
            <person name="Alvarez Arevalo M."/>
            <person name="Sterndorff E.B."/>
            <person name="Faurdal D."/>
            <person name="Vuksanovic O."/>
            <person name="Mourched A.-S."/>
            <person name="Charusanti P."/>
            <person name="Shaw S."/>
            <person name="Blin K."/>
            <person name="Weber T."/>
        </authorList>
    </citation>
    <scope>NUCLEOTIDE SEQUENCE [LARGE SCALE GENOMIC DNA]</scope>
    <source>
        <strain evidence="6 8">NBC 01769</strain>
    </source>
</reference>
<evidence type="ECO:0000313" key="6">
    <source>
        <dbReference type="EMBL" id="WSC15373.1"/>
    </source>
</evidence>
<dbReference type="Pfam" id="PF13359">
    <property type="entry name" value="DDE_Tnp_4"/>
    <property type="match status" value="1"/>
</dbReference>
<name>A0A561UW67_9ACTN</name>
<keyword evidence="5" id="KW-0540">Nuclease</keyword>
<keyword evidence="2" id="KW-0479">Metal-binding</keyword>
<dbReference type="AlphaFoldDB" id="A0A561UW67"/>
<accession>A0A561UW67</accession>
<dbReference type="GO" id="GO:0004519">
    <property type="term" value="F:endonuclease activity"/>
    <property type="evidence" value="ECO:0007669"/>
    <property type="project" value="UniProtKB-KW"/>
</dbReference>